<feature type="coiled-coil region" evidence="1">
    <location>
        <begin position="50"/>
        <end position="98"/>
    </location>
</feature>
<dbReference type="Proteomes" id="UP000018144">
    <property type="component" value="Unassembled WGS sequence"/>
</dbReference>
<proteinExistence type="predicted"/>
<evidence type="ECO:0000313" key="3">
    <source>
        <dbReference type="EMBL" id="CCX09735.1"/>
    </source>
</evidence>
<organism evidence="3 4">
    <name type="scientific">Pyronema omphalodes (strain CBS 100304)</name>
    <name type="common">Pyronema confluens</name>
    <dbReference type="NCBI Taxonomy" id="1076935"/>
    <lineage>
        <taxon>Eukaryota</taxon>
        <taxon>Fungi</taxon>
        <taxon>Dikarya</taxon>
        <taxon>Ascomycota</taxon>
        <taxon>Pezizomycotina</taxon>
        <taxon>Pezizomycetes</taxon>
        <taxon>Pezizales</taxon>
        <taxon>Pyronemataceae</taxon>
        <taxon>Pyronema</taxon>
    </lineage>
</organism>
<sequence length="487" mass="56965">MASLGDQTMETKKTAVSVDPAKNKQSAHLSEIQLMLLRNAEEGKRLSEMLANESKSVQDLQQQIDQLTEENDLLAKGYRELEEDNNQLVEEISQLKGQLAMDNVQPDTQLKEAREVAIEQLKAQPIMQDMINKLVEEKTELEEELSKLKEHHHNSTAEMQKQVQELEEQKAGWDKEVEFLRQKEIHLQKEVDKTGQDGFSKDMAMVLKRYYEMEEQFGQAKTSIKRVVKTVLAEKEKIFQQVQEHIVENEKRMQENLMDNEKKMQELVQKRLFETEDHLQRQVEGRLTENEKQIEQRLVANEVKIWGHAQEIQQKVKENIVEHDQKIMESLAKNDQQIKESIAQHDEQIKESIAKHNQKIKKSLVEHDQKIKEGIAELSGETVNKQGYFTRMIPMKEIPNDMTQITGAYGGGCLYVQRDKIATYDNFRNLIKSVWGLDLKLYSDYYRTNGVNGYSYEHWHTHYLKFQSITITPYHNNSDYHLMNCTC</sequence>
<dbReference type="AlphaFoldDB" id="U4L300"/>
<feature type="region of interest" description="Disordered" evidence="2">
    <location>
        <begin position="1"/>
        <end position="24"/>
    </location>
</feature>
<feature type="coiled-coil region" evidence="1">
    <location>
        <begin position="127"/>
        <end position="183"/>
    </location>
</feature>
<gene>
    <name evidence="3" type="ORF">PCON_09328</name>
</gene>
<evidence type="ECO:0000313" key="4">
    <source>
        <dbReference type="Proteomes" id="UP000018144"/>
    </source>
</evidence>
<dbReference type="STRING" id="1076935.U4L300"/>
<dbReference type="EMBL" id="HF935494">
    <property type="protein sequence ID" value="CCX09735.1"/>
    <property type="molecule type" value="Genomic_DNA"/>
</dbReference>
<keyword evidence="4" id="KW-1185">Reference proteome</keyword>
<protein>
    <submittedName>
        <fullName evidence="3">Uncharacterized protein</fullName>
    </submittedName>
</protein>
<keyword evidence="1" id="KW-0175">Coiled coil</keyword>
<reference evidence="3 4" key="1">
    <citation type="journal article" date="2013" name="PLoS Genet.">
        <title>The genome and development-dependent transcriptomes of Pyronema confluens: a window into fungal evolution.</title>
        <authorList>
            <person name="Traeger S."/>
            <person name="Altegoer F."/>
            <person name="Freitag M."/>
            <person name="Gabaldon T."/>
            <person name="Kempken F."/>
            <person name="Kumar A."/>
            <person name="Marcet-Houben M."/>
            <person name="Poggeler S."/>
            <person name="Stajich J.E."/>
            <person name="Nowrousian M."/>
        </authorList>
    </citation>
    <scope>NUCLEOTIDE SEQUENCE [LARGE SCALE GENOMIC DNA]</scope>
    <source>
        <strain evidence="4">CBS 100304</strain>
        <tissue evidence="3">Vegetative mycelium</tissue>
    </source>
</reference>
<accession>U4L300</accession>
<dbReference type="eggNOG" id="ENOG502RVMA">
    <property type="taxonomic scope" value="Eukaryota"/>
</dbReference>
<name>U4L300_PYROM</name>
<evidence type="ECO:0000256" key="2">
    <source>
        <dbReference type="SAM" id="MobiDB-lite"/>
    </source>
</evidence>
<dbReference type="OrthoDB" id="5483584at2759"/>
<evidence type="ECO:0000256" key="1">
    <source>
        <dbReference type="SAM" id="Coils"/>
    </source>
</evidence>